<accession>A0ABM1F191</accession>
<dbReference type="InterPro" id="IPR019013">
    <property type="entry name" value="Vma21"/>
</dbReference>
<evidence type="ECO:0000256" key="3">
    <source>
        <dbReference type="ARBA" id="ARBA00022989"/>
    </source>
</evidence>
<sequence length="88" mass="10098">MPPHCILDSRDKNPEVLGRLFFYSLLIIVVPVFLYFFSKFFIFEAVFLLSSQQSYIYAAIVAVVAVHAVLALFIWKAIAEDSKPIKRD</sequence>
<keyword evidence="3 6" id="KW-1133">Transmembrane helix</keyword>
<keyword evidence="5" id="KW-0968">Cytoplasmic vesicle</keyword>
<dbReference type="PANTHER" id="PTHR31792">
    <property type="entry name" value="VACUOLAR ATPASE ASSEMBLY INTEGRAL MEMBRANE PROTEIN VMA21"/>
    <property type="match status" value="1"/>
</dbReference>
<keyword evidence="1 6" id="KW-0812">Transmembrane</keyword>
<dbReference type="GeneID" id="106818012"/>
<evidence type="ECO:0000256" key="2">
    <source>
        <dbReference type="ARBA" id="ARBA00022824"/>
    </source>
</evidence>
<reference evidence="8" key="1">
    <citation type="submission" date="2025-08" db="UniProtKB">
        <authorList>
            <consortium name="RefSeq"/>
        </authorList>
    </citation>
    <scope>IDENTIFICATION</scope>
</reference>
<organism evidence="7 8">
    <name type="scientific">Priapulus caudatus</name>
    <name type="common">Priapulid worm</name>
    <dbReference type="NCBI Taxonomy" id="37621"/>
    <lineage>
        <taxon>Eukaryota</taxon>
        <taxon>Metazoa</taxon>
        <taxon>Ecdysozoa</taxon>
        <taxon>Scalidophora</taxon>
        <taxon>Priapulida</taxon>
        <taxon>Priapulimorpha</taxon>
        <taxon>Priapulimorphida</taxon>
        <taxon>Priapulidae</taxon>
        <taxon>Priapulus</taxon>
    </lineage>
</organism>
<evidence type="ECO:0000256" key="6">
    <source>
        <dbReference type="SAM" id="Phobius"/>
    </source>
</evidence>
<evidence type="ECO:0000256" key="1">
    <source>
        <dbReference type="ARBA" id="ARBA00022692"/>
    </source>
</evidence>
<protein>
    <submittedName>
        <fullName evidence="8">Vacuolar ATPase assembly integral membrane protein vma21-like</fullName>
    </submittedName>
</protein>
<dbReference type="Proteomes" id="UP000695022">
    <property type="component" value="Unplaced"/>
</dbReference>
<feature type="transmembrane region" description="Helical" evidence="6">
    <location>
        <begin position="20"/>
        <end position="43"/>
    </location>
</feature>
<evidence type="ECO:0000256" key="4">
    <source>
        <dbReference type="ARBA" id="ARBA00023136"/>
    </source>
</evidence>
<proteinExistence type="predicted"/>
<evidence type="ECO:0000256" key="5">
    <source>
        <dbReference type="ARBA" id="ARBA00023329"/>
    </source>
</evidence>
<name>A0ABM1F191_PRICU</name>
<keyword evidence="7" id="KW-1185">Reference proteome</keyword>
<evidence type="ECO:0000313" key="8">
    <source>
        <dbReference type="RefSeq" id="XP_014678212.1"/>
    </source>
</evidence>
<keyword evidence="4 6" id="KW-0472">Membrane</keyword>
<evidence type="ECO:0000313" key="7">
    <source>
        <dbReference type="Proteomes" id="UP000695022"/>
    </source>
</evidence>
<dbReference type="RefSeq" id="XP_014678212.1">
    <property type="nucleotide sequence ID" value="XM_014822726.1"/>
</dbReference>
<feature type="transmembrane region" description="Helical" evidence="6">
    <location>
        <begin position="55"/>
        <end position="78"/>
    </location>
</feature>
<gene>
    <name evidence="8" type="primary">LOC106818012</name>
</gene>
<keyword evidence="2" id="KW-0256">Endoplasmic reticulum</keyword>
<dbReference type="Pfam" id="PF09446">
    <property type="entry name" value="VMA21"/>
    <property type="match status" value="1"/>
</dbReference>
<dbReference type="PANTHER" id="PTHR31792:SF3">
    <property type="entry name" value="VACUOLAR ATPASE ASSEMBLY INTEGRAL MEMBRANE PROTEIN VMA21"/>
    <property type="match status" value="1"/>
</dbReference>